<dbReference type="PANTHER" id="PTHR33608">
    <property type="entry name" value="BLL2464 PROTEIN"/>
    <property type="match status" value="1"/>
</dbReference>
<feature type="compositionally biased region" description="Polar residues" evidence="1">
    <location>
        <begin position="1"/>
        <end position="15"/>
    </location>
</feature>
<evidence type="ECO:0000313" key="4">
    <source>
        <dbReference type="Proteomes" id="UP000236286"/>
    </source>
</evidence>
<dbReference type="Pfam" id="PF01882">
    <property type="entry name" value="DUF58"/>
    <property type="match status" value="1"/>
</dbReference>
<organism evidence="3 4">
    <name type="scientific">Methylocella silvestris</name>
    <dbReference type="NCBI Taxonomy" id="199596"/>
    <lineage>
        <taxon>Bacteria</taxon>
        <taxon>Pseudomonadati</taxon>
        <taxon>Pseudomonadota</taxon>
        <taxon>Alphaproteobacteria</taxon>
        <taxon>Hyphomicrobiales</taxon>
        <taxon>Beijerinckiaceae</taxon>
        <taxon>Methylocella</taxon>
    </lineage>
</organism>
<evidence type="ECO:0000313" key="3">
    <source>
        <dbReference type="EMBL" id="PNG27445.1"/>
    </source>
</evidence>
<feature type="region of interest" description="Disordered" evidence="1">
    <location>
        <begin position="1"/>
        <end position="55"/>
    </location>
</feature>
<protein>
    <submittedName>
        <fullName evidence="3">DUF58 domain-containing protein</fullName>
    </submittedName>
</protein>
<dbReference type="AlphaFoldDB" id="A0A2J7TL03"/>
<dbReference type="PANTHER" id="PTHR33608:SF12">
    <property type="entry name" value="DUF58 DOMAIN-CONTAINING PROTEIN"/>
    <property type="match status" value="1"/>
</dbReference>
<comment type="caution">
    <text evidence="3">The sequence shown here is derived from an EMBL/GenBank/DDBJ whole genome shotgun (WGS) entry which is preliminary data.</text>
</comment>
<accession>A0A2J7TL03</accession>
<name>A0A2J7TL03_METSI</name>
<reference evidence="3 4" key="1">
    <citation type="submission" date="2017-10" db="EMBL/GenBank/DDBJ databases">
        <title>Genome announcement of Methylocella silvestris TVC from permafrost.</title>
        <authorList>
            <person name="Wang J."/>
            <person name="Geng K."/>
            <person name="Ul-Haque F."/>
            <person name="Crombie A.T."/>
            <person name="Street L.E."/>
            <person name="Wookey P.A."/>
            <person name="Murrell J.C."/>
            <person name="Pratscher J."/>
        </authorList>
    </citation>
    <scope>NUCLEOTIDE SEQUENCE [LARGE SCALE GENOMIC DNA]</scope>
    <source>
        <strain evidence="3 4">TVC</strain>
    </source>
</reference>
<evidence type="ECO:0000259" key="2">
    <source>
        <dbReference type="Pfam" id="PF01882"/>
    </source>
</evidence>
<sequence>MGWQSRQPRQSVISSRRQRGSNLPPASDVFGSLMSGDLPGPDRRRRLGDSDLAAADETPPRPVFIVVDQRQCMFYGSRRSLKSVAAAEAAALCIWRALDDGAPIGGVIFNDAAIEAVDPSPGSSAAMTFIKAIAAQNAELRARPAQPRAPSQLEKALQCETLERASGSLVIVISDFQGHGAHARAALQKLAEVNEVVAVCAYDPYLLDLPKTGEIIFSGGEVQIDLEFGRGRIRQRLFDYADAQAQGLLTIEREIGVPVLSLSAAEDTSVQMRRLLDENVRRIRQ</sequence>
<dbReference type="Proteomes" id="UP000236286">
    <property type="component" value="Unassembled WGS sequence"/>
</dbReference>
<evidence type="ECO:0000256" key="1">
    <source>
        <dbReference type="SAM" id="MobiDB-lite"/>
    </source>
</evidence>
<proteinExistence type="predicted"/>
<dbReference type="EMBL" id="PDZR01000001">
    <property type="protein sequence ID" value="PNG27445.1"/>
    <property type="molecule type" value="Genomic_DNA"/>
</dbReference>
<dbReference type="InterPro" id="IPR002881">
    <property type="entry name" value="DUF58"/>
</dbReference>
<gene>
    <name evidence="3" type="ORF">CR492_00410</name>
</gene>
<feature type="domain" description="DUF58" evidence="2">
    <location>
        <begin position="63"/>
        <end position="237"/>
    </location>
</feature>